<reference evidence="2 3" key="1">
    <citation type="submission" date="2007-01" db="EMBL/GenBank/DDBJ databases">
        <authorList>
            <person name="Haygood M."/>
            <person name="Podell S."/>
            <person name="Anderson C."/>
            <person name="Hopkinson B."/>
            <person name="Roe K."/>
            <person name="Barbeau K."/>
            <person name="Gaasterland T."/>
            <person name="Ferriera S."/>
            <person name="Johnson J."/>
            <person name="Kravitz S."/>
            <person name="Beeson K."/>
            <person name="Sutton G."/>
            <person name="Rogers Y.-H."/>
            <person name="Friedman R."/>
            <person name="Frazier M."/>
            <person name="Venter J.C."/>
        </authorList>
    </citation>
    <scope>NUCLEOTIDE SEQUENCE [LARGE SCALE GENOMIC DNA]</scope>
    <source>
        <strain evidence="2 3">ATCC 23134</strain>
    </source>
</reference>
<dbReference type="PANTHER" id="PTHR30386:SF28">
    <property type="entry name" value="EXPORTED PROTEIN"/>
    <property type="match status" value="1"/>
</dbReference>
<keyword evidence="3" id="KW-1185">Reference proteome</keyword>
<keyword evidence="1" id="KW-0812">Transmembrane</keyword>
<dbReference type="RefSeq" id="WP_002699086.1">
    <property type="nucleotide sequence ID" value="NZ_AAWS01000021.1"/>
</dbReference>
<dbReference type="Gene3D" id="2.40.50.100">
    <property type="match status" value="1"/>
</dbReference>
<dbReference type="NCBIfam" id="TIGR03794">
    <property type="entry name" value="NHLM_micro_HlyD"/>
    <property type="match status" value="1"/>
</dbReference>
<dbReference type="Proteomes" id="UP000004095">
    <property type="component" value="Unassembled WGS sequence"/>
</dbReference>
<dbReference type="PANTHER" id="PTHR30386">
    <property type="entry name" value="MEMBRANE FUSION SUBUNIT OF EMRAB-TOLC MULTIDRUG EFFLUX PUMP"/>
    <property type="match status" value="1"/>
</dbReference>
<dbReference type="AlphaFoldDB" id="A1ZPJ1"/>
<evidence type="ECO:0000313" key="2">
    <source>
        <dbReference type="EMBL" id="EAY27730.1"/>
    </source>
</evidence>
<evidence type="ECO:0000313" key="3">
    <source>
        <dbReference type="Proteomes" id="UP000004095"/>
    </source>
</evidence>
<dbReference type="eggNOG" id="COG0845">
    <property type="taxonomic scope" value="Bacteria"/>
</dbReference>
<proteinExistence type="predicted"/>
<keyword evidence="1" id="KW-0472">Membrane</keyword>
<evidence type="ECO:0000256" key="1">
    <source>
        <dbReference type="SAM" id="Phobius"/>
    </source>
</evidence>
<dbReference type="InterPro" id="IPR022275">
    <property type="entry name" value="NHPM_bacteriocin_SS_HylD"/>
</dbReference>
<accession>A1ZPJ1</accession>
<name>A1ZPJ1_MICM2</name>
<feature type="transmembrane region" description="Helical" evidence="1">
    <location>
        <begin position="35"/>
        <end position="54"/>
    </location>
</feature>
<dbReference type="OrthoDB" id="8439633at2"/>
<gene>
    <name evidence="2" type="ORF">M23134_03799</name>
</gene>
<dbReference type="InterPro" id="IPR050739">
    <property type="entry name" value="MFP"/>
</dbReference>
<organism evidence="2 3">
    <name type="scientific">Microscilla marina ATCC 23134</name>
    <dbReference type="NCBI Taxonomy" id="313606"/>
    <lineage>
        <taxon>Bacteria</taxon>
        <taxon>Pseudomonadati</taxon>
        <taxon>Bacteroidota</taxon>
        <taxon>Cytophagia</taxon>
        <taxon>Cytophagales</taxon>
        <taxon>Microscillaceae</taxon>
        <taxon>Microscilla</taxon>
    </lineage>
</organism>
<keyword evidence="1" id="KW-1133">Transmembrane helix</keyword>
<sequence length="417" mass="46652">MADTKKQVFREKALERLSSPDNIQELVQVTSTRSWLALIALGGLIFALLLWSFFGELPKTVRGKGILIQSGGIADITSMGSGIVGQVLVREGESVSKNDTIAIVAQPELRLQIENAQEKLTYLKEKRNRIINYTIKSARKKQLLKAKYALEDNEQGKIKRLLKQQELKFKNLELLLQRKRIPKAEVDKAHLIYLTTKTRYDSLETVLQRYNQQIFALPGVKDQELETLESDINDLRGNISEMNVKFNLLTYIKSSYEGKVIELMAKKGQLVEQGAPIISLEVEDHKYEGLEAVIYIPPEDGKKVAQGMEVKIAPTTVKIEETGYIKGKVVQVSGYPSTKYGMTRILGNQELVQAFTGQDPPIAVFVALEQDSTAYSGYVWTTQRSPEIKINAGTLCSANIIIKKEKPIGLLIPGLSN</sequence>
<protein>
    <submittedName>
        <fullName evidence="2">HlyD family secretion protein</fullName>
    </submittedName>
</protein>
<dbReference type="EMBL" id="AAWS01000021">
    <property type="protein sequence ID" value="EAY27730.1"/>
    <property type="molecule type" value="Genomic_DNA"/>
</dbReference>
<comment type="caution">
    <text evidence="2">The sequence shown here is derived from an EMBL/GenBank/DDBJ whole genome shotgun (WGS) entry which is preliminary data.</text>
</comment>